<reference evidence="2 3" key="1">
    <citation type="submission" date="2024-02" db="EMBL/GenBank/DDBJ databases">
        <authorList>
            <person name="Vignale AGUSTIN F."/>
            <person name="Sosa J E."/>
            <person name="Modenutti C."/>
        </authorList>
    </citation>
    <scope>NUCLEOTIDE SEQUENCE [LARGE SCALE GENOMIC DNA]</scope>
</reference>
<feature type="compositionally biased region" description="Pro residues" evidence="1">
    <location>
        <begin position="100"/>
        <end position="121"/>
    </location>
</feature>
<comment type="caution">
    <text evidence="2">The sequence shown here is derived from an EMBL/GenBank/DDBJ whole genome shotgun (WGS) entry which is preliminary data.</text>
</comment>
<dbReference type="AlphaFoldDB" id="A0ABC8RLF6"/>
<sequence>MLAPKQPNTRVMVMVIVKHGKRPEMQATPPGPDHGHPRGFGPCMDGYINGLDRLSRIRRLDNIELSHHTNLRFNFRDYMGDYDDYYCMHRPPTGPRGMPSGPPPPPPPPPRQIAPGPPPPHSCGCPGCREPPPPPPGPPREACYYPPEPPYGPPPGGYPPCGFFNDQNPNGCSVM</sequence>
<proteinExistence type="predicted"/>
<evidence type="ECO:0000313" key="3">
    <source>
        <dbReference type="Proteomes" id="UP001642360"/>
    </source>
</evidence>
<feature type="region of interest" description="Disordered" evidence="1">
    <location>
        <begin position="91"/>
        <end position="149"/>
    </location>
</feature>
<evidence type="ECO:0000313" key="2">
    <source>
        <dbReference type="EMBL" id="CAK9142857.1"/>
    </source>
</evidence>
<name>A0ABC8RLF6_9AQUA</name>
<evidence type="ECO:0000256" key="1">
    <source>
        <dbReference type="SAM" id="MobiDB-lite"/>
    </source>
</evidence>
<feature type="compositionally biased region" description="Pro residues" evidence="1">
    <location>
        <begin position="129"/>
        <end position="139"/>
    </location>
</feature>
<dbReference type="Proteomes" id="UP001642360">
    <property type="component" value="Unassembled WGS sequence"/>
</dbReference>
<gene>
    <name evidence="2" type="ORF">ILEXP_LOCUS10551</name>
</gene>
<keyword evidence="3" id="KW-1185">Reference proteome</keyword>
<organism evidence="2 3">
    <name type="scientific">Ilex paraguariensis</name>
    <name type="common">yerba mate</name>
    <dbReference type="NCBI Taxonomy" id="185542"/>
    <lineage>
        <taxon>Eukaryota</taxon>
        <taxon>Viridiplantae</taxon>
        <taxon>Streptophyta</taxon>
        <taxon>Embryophyta</taxon>
        <taxon>Tracheophyta</taxon>
        <taxon>Spermatophyta</taxon>
        <taxon>Magnoliopsida</taxon>
        <taxon>eudicotyledons</taxon>
        <taxon>Gunneridae</taxon>
        <taxon>Pentapetalae</taxon>
        <taxon>asterids</taxon>
        <taxon>campanulids</taxon>
        <taxon>Aquifoliales</taxon>
        <taxon>Aquifoliaceae</taxon>
        <taxon>Ilex</taxon>
    </lineage>
</organism>
<accession>A0ABC8RLF6</accession>
<dbReference type="EMBL" id="CAUOFW020001258">
    <property type="protein sequence ID" value="CAK9142857.1"/>
    <property type="molecule type" value="Genomic_DNA"/>
</dbReference>
<protein>
    <submittedName>
        <fullName evidence="2">Uncharacterized protein</fullName>
    </submittedName>
</protein>